<sequence>MMEEINVLSESIIKIESVKEEPVNWNDDYCWNDYEGDNLCPLKREMKMEDDEEITIALSGVVFLLLVEGHNWAPRGSPRYLFVTLVCGKTAIEILDTGADRRKLIPTK</sequence>
<dbReference type="AlphaFoldDB" id="A0AAN9VH70"/>
<organism evidence="1 2">
    <name type="scientific">Gryllus longicercus</name>
    <dbReference type="NCBI Taxonomy" id="2509291"/>
    <lineage>
        <taxon>Eukaryota</taxon>
        <taxon>Metazoa</taxon>
        <taxon>Ecdysozoa</taxon>
        <taxon>Arthropoda</taxon>
        <taxon>Hexapoda</taxon>
        <taxon>Insecta</taxon>
        <taxon>Pterygota</taxon>
        <taxon>Neoptera</taxon>
        <taxon>Polyneoptera</taxon>
        <taxon>Orthoptera</taxon>
        <taxon>Ensifera</taxon>
        <taxon>Gryllidea</taxon>
        <taxon>Grylloidea</taxon>
        <taxon>Gryllidae</taxon>
        <taxon>Gryllinae</taxon>
        <taxon>Gryllus</taxon>
    </lineage>
</organism>
<gene>
    <name evidence="1" type="ORF">R5R35_000771</name>
</gene>
<evidence type="ECO:0000313" key="1">
    <source>
        <dbReference type="EMBL" id="KAK7794742.1"/>
    </source>
</evidence>
<evidence type="ECO:0000313" key="2">
    <source>
        <dbReference type="Proteomes" id="UP001378592"/>
    </source>
</evidence>
<dbReference type="EMBL" id="JAZDUA010000320">
    <property type="protein sequence ID" value="KAK7794742.1"/>
    <property type="molecule type" value="Genomic_DNA"/>
</dbReference>
<dbReference type="Proteomes" id="UP001378592">
    <property type="component" value="Unassembled WGS sequence"/>
</dbReference>
<name>A0AAN9VH70_9ORTH</name>
<comment type="caution">
    <text evidence="1">The sequence shown here is derived from an EMBL/GenBank/DDBJ whole genome shotgun (WGS) entry which is preliminary data.</text>
</comment>
<reference evidence="1 2" key="1">
    <citation type="submission" date="2024-03" db="EMBL/GenBank/DDBJ databases">
        <title>The genome assembly and annotation of the cricket Gryllus longicercus Weissman &amp; Gray.</title>
        <authorList>
            <person name="Szrajer S."/>
            <person name="Gray D."/>
            <person name="Ylla G."/>
        </authorList>
    </citation>
    <scope>NUCLEOTIDE SEQUENCE [LARGE SCALE GENOMIC DNA]</scope>
    <source>
        <strain evidence="1">DAG 2021-001</strain>
        <tissue evidence="1">Whole body minus gut</tissue>
    </source>
</reference>
<keyword evidence="2" id="KW-1185">Reference proteome</keyword>
<protein>
    <submittedName>
        <fullName evidence="1">Uncharacterized protein</fullName>
    </submittedName>
</protein>
<accession>A0AAN9VH70</accession>
<proteinExistence type="predicted"/>